<keyword evidence="5" id="KW-1185">Reference proteome</keyword>
<feature type="transmembrane region" description="Helical" evidence="2">
    <location>
        <begin position="133"/>
        <end position="157"/>
    </location>
</feature>
<dbReference type="Pfam" id="PF02932">
    <property type="entry name" value="Neur_chan_memb"/>
    <property type="match status" value="1"/>
</dbReference>
<keyword evidence="2" id="KW-0812">Transmembrane</keyword>
<dbReference type="Gene3D" id="1.20.58.390">
    <property type="entry name" value="Neurotransmitter-gated ion-channel transmembrane domain"/>
    <property type="match status" value="2"/>
</dbReference>
<evidence type="ECO:0000256" key="2">
    <source>
        <dbReference type="SAM" id="Phobius"/>
    </source>
</evidence>
<keyword evidence="2" id="KW-0472">Membrane</keyword>
<dbReference type="InterPro" id="IPR036719">
    <property type="entry name" value="Neuro-gated_channel_TM_sf"/>
</dbReference>
<dbReference type="InterPro" id="IPR038050">
    <property type="entry name" value="Neuro_actylchol_rec"/>
</dbReference>
<dbReference type="InterPro" id="IPR036734">
    <property type="entry name" value="Neur_chan_lig-bd_sf"/>
</dbReference>
<proteinExistence type="predicted"/>
<accession>A0ABY7DFF5</accession>
<dbReference type="Gene3D" id="2.70.170.10">
    <property type="entry name" value="Neurotransmitter-gated ion-channel ligand-binding domain"/>
    <property type="match status" value="1"/>
</dbReference>
<dbReference type="SUPFAM" id="SSF90112">
    <property type="entry name" value="Neurotransmitter-gated ion-channel transmembrane pore"/>
    <property type="match status" value="1"/>
</dbReference>
<dbReference type="InterPro" id="IPR006029">
    <property type="entry name" value="Neurotrans-gated_channel_TM"/>
</dbReference>
<dbReference type="EMBL" id="CP111013">
    <property type="protein sequence ID" value="WAQ96003.1"/>
    <property type="molecule type" value="Genomic_DNA"/>
</dbReference>
<dbReference type="Proteomes" id="UP001164746">
    <property type="component" value="Chromosome 2"/>
</dbReference>
<evidence type="ECO:0000313" key="5">
    <source>
        <dbReference type="Proteomes" id="UP001164746"/>
    </source>
</evidence>
<sequence length="308" mass="35338">MILLCTSTLGTKVLTDNLYNELFTNANYKPQLLPVCEVGISVNISLDIALRQIVSLDCQLKLGSWSHSNADLDFYPQKDTVEKLKSARNVKTYGNETYTDITYHIEMRRRSAFYVMTMMLSITPRKWREGFLGGTYFAVSMMLVGLSLVLAVLVLNVHHRGDIPGKIVPKWSRTFFLEKLSMLCTRKKYRTSGNMNNVKRQCPTEHGVAYEMNSFNHNTRLTSLSENENSETNPQNLTNNNDILKEQLKELQAIRSHFLVDDTTEVEQEDWQRLARVLDRIFLCLYVLCFTIVTLVFVLQLTGGQDVT</sequence>
<evidence type="ECO:0000313" key="4">
    <source>
        <dbReference type="EMBL" id="WAQ96003.1"/>
    </source>
</evidence>
<name>A0ABY7DFF5_MYAAR</name>
<organism evidence="4 5">
    <name type="scientific">Mya arenaria</name>
    <name type="common">Soft-shell clam</name>
    <dbReference type="NCBI Taxonomy" id="6604"/>
    <lineage>
        <taxon>Eukaryota</taxon>
        <taxon>Metazoa</taxon>
        <taxon>Spiralia</taxon>
        <taxon>Lophotrochozoa</taxon>
        <taxon>Mollusca</taxon>
        <taxon>Bivalvia</taxon>
        <taxon>Autobranchia</taxon>
        <taxon>Heteroconchia</taxon>
        <taxon>Euheterodonta</taxon>
        <taxon>Imparidentia</taxon>
        <taxon>Neoheterodontei</taxon>
        <taxon>Myida</taxon>
        <taxon>Myoidea</taxon>
        <taxon>Myidae</taxon>
        <taxon>Mya</taxon>
    </lineage>
</organism>
<gene>
    <name evidence="4" type="ORF">MAR_028693</name>
</gene>
<dbReference type="SUPFAM" id="SSF63712">
    <property type="entry name" value="Nicotinic receptor ligand binding domain-like"/>
    <property type="match status" value="1"/>
</dbReference>
<protein>
    <submittedName>
        <fullName evidence="4">ACHA6-like protein</fullName>
    </submittedName>
</protein>
<feature type="transmembrane region" description="Helical" evidence="2">
    <location>
        <begin position="281"/>
        <end position="302"/>
    </location>
</feature>
<feature type="domain" description="Neurotransmitter-gated ion-channel transmembrane" evidence="3">
    <location>
        <begin position="134"/>
        <end position="296"/>
    </location>
</feature>
<reference evidence="4" key="1">
    <citation type="submission" date="2022-11" db="EMBL/GenBank/DDBJ databases">
        <title>Centuries of genome instability and evolution in soft-shell clam transmissible cancer (bioRxiv).</title>
        <authorList>
            <person name="Hart S.F.M."/>
            <person name="Yonemitsu M.A."/>
            <person name="Giersch R.M."/>
            <person name="Beal B.F."/>
            <person name="Arriagada G."/>
            <person name="Davis B.W."/>
            <person name="Ostrander E.A."/>
            <person name="Goff S.P."/>
            <person name="Metzger M.J."/>
        </authorList>
    </citation>
    <scope>NUCLEOTIDE SEQUENCE</scope>
    <source>
        <strain evidence="4">MELC-2E11</strain>
        <tissue evidence="4">Siphon/mantle</tissue>
    </source>
</reference>
<keyword evidence="2" id="KW-1133">Transmembrane helix</keyword>
<evidence type="ECO:0000256" key="1">
    <source>
        <dbReference type="ARBA" id="ARBA00004141"/>
    </source>
</evidence>
<comment type="subcellular location">
    <subcellularLocation>
        <location evidence="1">Membrane</location>
        <topology evidence="1">Multi-pass membrane protein</topology>
    </subcellularLocation>
</comment>
<evidence type="ECO:0000259" key="3">
    <source>
        <dbReference type="Pfam" id="PF02932"/>
    </source>
</evidence>